<dbReference type="RefSeq" id="WP_315726778.1">
    <property type="nucleotide sequence ID" value="NZ_JAVUPU010000005.1"/>
</dbReference>
<proteinExistence type="predicted"/>
<dbReference type="CDD" id="cd03801">
    <property type="entry name" value="GT4_PimA-like"/>
    <property type="match status" value="1"/>
</dbReference>
<evidence type="ECO:0000313" key="1">
    <source>
        <dbReference type="EMBL" id="MDT9599691.1"/>
    </source>
</evidence>
<keyword evidence="1" id="KW-0808">Transferase</keyword>
<accession>A0ABU3Q8G0</accession>
<dbReference type="Proteomes" id="UP001259572">
    <property type="component" value="Unassembled WGS sequence"/>
</dbReference>
<dbReference type="EMBL" id="JAVUPU010000005">
    <property type="protein sequence ID" value="MDT9599691.1"/>
    <property type="molecule type" value="Genomic_DNA"/>
</dbReference>
<comment type="caution">
    <text evidence="1">The sequence shown here is derived from an EMBL/GenBank/DDBJ whole genome shotgun (WGS) entry which is preliminary data.</text>
</comment>
<dbReference type="EC" id="2.4.-.-" evidence="1"/>
<dbReference type="Gene3D" id="3.40.50.2000">
    <property type="entry name" value="Glycogen Phosphorylase B"/>
    <property type="match status" value="2"/>
</dbReference>
<sequence length="373" mass="42387">MASVRRPRMLVICPYPEGVAAGQRLKYEQYFDDWRSLGFDIIVSTYMDMAMWDVAYRKGHYPAKLFGLARGHMRRIRDLMRVARYDLVFIHMWVTPVGTSFFERMVRTLARRIIFDVEDNVILPEGQGGAENPNPLLQRMKGPGKALYMIRNADHVITSSPFLNETCLATNEKKACTYISSSVDTDRFLPATSYSNDRKVVIGWTGTFSSRPYLDLLRPVFQELARRADFRLKVIGNFDYALPGVDLEVVRWSREKEVEDLQGFDIGVYPLPMDDWVLGKSGLKAIQYMAFGLPAVATDIGTTPMLIRHGENGLLVKTQDEWLAALEALIRDPDLRRRLGVAARADAVRNYSTRAVAAQYRRVLASVMESVNG</sequence>
<dbReference type="GO" id="GO:0016757">
    <property type="term" value="F:glycosyltransferase activity"/>
    <property type="evidence" value="ECO:0007669"/>
    <property type="project" value="UniProtKB-KW"/>
</dbReference>
<gene>
    <name evidence="1" type="ORF">RQX22_12085</name>
</gene>
<reference evidence="1 2" key="1">
    <citation type="submission" date="2023-05" db="EMBL/GenBank/DDBJ databases">
        <authorList>
            <person name="Guo Y."/>
        </authorList>
    </citation>
    <scope>NUCLEOTIDE SEQUENCE [LARGE SCALE GENOMIC DNA]</scope>
    <source>
        <strain evidence="1 2">GR2756</strain>
    </source>
</reference>
<keyword evidence="1" id="KW-0328">Glycosyltransferase</keyword>
<evidence type="ECO:0000313" key="2">
    <source>
        <dbReference type="Proteomes" id="UP001259572"/>
    </source>
</evidence>
<organism evidence="1 2">
    <name type="scientific">Sphingosinicella rhizophila</name>
    <dbReference type="NCBI Taxonomy" id="3050082"/>
    <lineage>
        <taxon>Bacteria</taxon>
        <taxon>Pseudomonadati</taxon>
        <taxon>Pseudomonadota</taxon>
        <taxon>Alphaproteobacteria</taxon>
        <taxon>Sphingomonadales</taxon>
        <taxon>Sphingosinicellaceae</taxon>
        <taxon>Sphingosinicella</taxon>
    </lineage>
</organism>
<name>A0ABU3Q8G0_9SPHN</name>
<dbReference type="PANTHER" id="PTHR12526">
    <property type="entry name" value="GLYCOSYLTRANSFERASE"/>
    <property type="match status" value="1"/>
</dbReference>
<protein>
    <submittedName>
        <fullName evidence="1">Glycosyltransferase family 4 protein</fullName>
        <ecNumber evidence="1">2.4.-.-</ecNumber>
    </submittedName>
</protein>
<dbReference type="SUPFAM" id="SSF53756">
    <property type="entry name" value="UDP-Glycosyltransferase/glycogen phosphorylase"/>
    <property type="match status" value="1"/>
</dbReference>
<dbReference type="Pfam" id="PF13692">
    <property type="entry name" value="Glyco_trans_1_4"/>
    <property type="match status" value="1"/>
</dbReference>
<keyword evidence="2" id="KW-1185">Reference proteome</keyword>